<feature type="transmembrane region" description="Helical" evidence="1">
    <location>
        <begin position="47"/>
        <end position="68"/>
    </location>
</feature>
<dbReference type="InterPro" id="IPR026870">
    <property type="entry name" value="Zinc_ribbon_dom"/>
</dbReference>
<feature type="domain" description="Zinc-ribbon" evidence="2">
    <location>
        <begin position="120"/>
        <end position="141"/>
    </location>
</feature>
<evidence type="ECO:0000313" key="4">
    <source>
        <dbReference type="Proteomes" id="UP001519289"/>
    </source>
</evidence>
<evidence type="ECO:0000256" key="1">
    <source>
        <dbReference type="SAM" id="Phobius"/>
    </source>
</evidence>
<name>A0ABS4JYP1_9FIRM</name>
<comment type="caution">
    <text evidence="3">The sequence shown here is derived from an EMBL/GenBank/DDBJ whole genome shotgun (WGS) entry which is preliminary data.</text>
</comment>
<reference evidence="3 4" key="1">
    <citation type="submission" date="2021-03" db="EMBL/GenBank/DDBJ databases">
        <title>Genomic Encyclopedia of Type Strains, Phase IV (KMG-IV): sequencing the most valuable type-strain genomes for metagenomic binning, comparative biology and taxonomic classification.</title>
        <authorList>
            <person name="Goeker M."/>
        </authorList>
    </citation>
    <scope>NUCLEOTIDE SEQUENCE [LARGE SCALE GENOMIC DNA]</scope>
    <source>
        <strain evidence="3 4">DSM 27138</strain>
    </source>
</reference>
<evidence type="ECO:0000259" key="2">
    <source>
        <dbReference type="Pfam" id="PF13240"/>
    </source>
</evidence>
<proteinExistence type="predicted"/>
<keyword evidence="1" id="KW-1133">Transmembrane helix</keyword>
<keyword evidence="1" id="KW-0472">Membrane</keyword>
<gene>
    <name evidence="3" type="ORF">J2Z79_003545</name>
</gene>
<dbReference type="Pfam" id="PF13240">
    <property type="entry name" value="Zn_Ribbon_1"/>
    <property type="match status" value="1"/>
</dbReference>
<sequence length="141" mass="14832">MGVMALGVLLFLSNFLIIPFSAPKSGPFFDPFSDPFAEMRGMALRGVGGIVLLMIGGFMMSGGVRGAAGSGLILDPEKAREDLSPWARTAGGLVKDALEEVRTSAAQGSPEPQAVVKVRCPQCRALNDEDARFCDQCGSPL</sequence>
<keyword evidence="1" id="KW-0812">Transmembrane</keyword>
<protein>
    <recommendedName>
        <fullName evidence="2">Zinc-ribbon domain-containing protein</fullName>
    </recommendedName>
</protein>
<dbReference type="EMBL" id="JAGGLG010000048">
    <property type="protein sequence ID" value="MBP2020091.1"/>
    <property type="molecule type" value="Genomic_DNA"/>
</dbReference>
<organism evidence="3 4">
    <name type="scientific">Symbiobacterium terraclitae</name>
    <dbReference type="NCBI Taxonomy" id="557451"/>
    <lineage>
        <taxon>Bacteria</taxon>
        <taxon>Bacillati</taxon>
        <taxon>Bacillota</taxon>
        <taxon>Clostridia</taxon>
        <taxon>Eubacteriales</taxon>
        <taxon>Symbiobacteriaceae</taxon>
        <taxon>Symbiobacterium</taxon>
    </lineage>
</organism>
<accession>A0ABS4JYP1</accession>
<keyword evidence="4" id="KW-1185">Reference proteome</keyword>
<dbReference type="Proteomes" id="UP001519289">
    <property type="component" value="Unassembled WGS sequence"/>
</dbReference>
<evidence type="ECO:0000313" key="3">
    <source>
        <dbReference type="EMBL" id="MBP2020091.1"/>
    </source>
</evidence>